<feature type="transmembrane region" description="Helical" evidence="2">
    <location>
        <begin position="270"/>
        <end position="298"/>
    </location>
</feature>
<protein>
    <recommendedName>
        <fullName evidence="5">DUF2029 domain-containing protein</fullName>
    </recommendedName>
</protein>
<dbReference type="RefSeq" id="WP_148417616.1">
    <property type="nucleotide sequence ID" value="NZ_LR584267.1"/>
</dbReference>
<feature type="compositionally biased region" description="Polar residues" evidence="1">
    <location>
        <begin position="1"/>
        <end position="12"/>
    </location>
</feature>
<dbReference type="EMBL" id="LR584267">
    <property type="protein sequence ID" value="VHO00568.1"/>
    <property type="molecule type" value="Genomic_DNA"/>
</dbReference>
<evidence type="ECO:0000256" key="1">
    <source>
        <dbReference type="SAM" id="MobiDB-lite"/>
    </source>
</evidence>
<feature type="transmembrane region" description="Helical" evidence="2">
    <location>
        <begin position="231"/>
        <end position="264"/>
    </location>
</feature>
<feature type="transmembrane region" description="Helical" evidence="2">
    <location>
        <begin position="415"/>
        <end position="434"/>
    </location>
</feature>
<feature type="transmembrane region" description="Helical" evidence="2">
    <location>
        <begin position="446"/>
        <end position="463"/>
    </location>
</feature>
<accession>A0A5E3ZWW2</accession>
<feature type="transmembrane region" description="Helical" evidence="2">
    <location>
        <begin position="70"/>
        <end position="93"/>
    </location>
</feature>
<keyword evidence="2" id="KW-0812">Transmembrane</keyword>
<feature type="transmembrane region" description="Helical" evidence="2">
    <location>
        <begin position="201"/>
        <end position="219"/>
    </location>
</feature>
<feature type="region of interest" description="Disordered" evidence="1">
    <location>
        <begin position="1"/>
        <end position="30"/>
    </location>
</feature>
<reference evidence="3 4" key="1">
    <citation type="submission" date="2019-04" db="EMBL/GenBank/DDBJ databases">
        <authorList>
            <person name="Seth-Smith MB H."/>
            <person name="Seth-Smith H."/>
        </authorList>
    </citation>
    <scope>NUCLEOTIDE SEQUENCE [LARGE SCALE GENOMIC DNA]</scope>
    <source>
        <strain evidence="3">USB-603019</strain>
    </source>
</reference>
<dbReference type="AlphaFoldDB" id="A0A5E3ZWW2"/>
<dbReference type="Proteomes" id="UP000324288">
    <property type="component" value="Chromosome"/>
</dbReference>
<proteinExistence type="predicted"/>
<feature type="transmembrane region" description="Helical" evidence="2">
    <location>
        <begin position="356"/>
        <end position="376"/>
    </location>
</feature>
<feature type="transmembrane region" description="Helical" evidence="2">
    <location>
        <begin position="45"/>
        <end position="64"/>
    </location>
</feature>
<name>A0A5E3ZWW2_9ACTN</name>
<evidence type="ECO:0000313" key="4">
    <source>
        <dbReference type="Proteomes" id="UP000324288"/>
    </source>
</evidence>
<organism evidence="3 4">
    <name type="scientific">Lawsonella clevelandensis</name>
    <dbReference type="NCBI Taxonomy" id="1528099"/>
    <lineage>
        <taxon>Bacteria</taxon>
        <taxon>Bacillati</taxon>
        <taxon>Actinomycetota</taxon>
        <taxon>Actinomycetes</taxon>
        <taxon>Mycobacteriales</taxon>
        <taxon>Lawsonellaceae</taxon>
        <taxon>Lawsonella</taxon>
    </lineage>
</organism>
<keyword evidence="4" id="KW-1185">Reference proteome</keyword>
<keyword evidence="2" id="KW-1133">Transmembrane helix</keyword>
<gene>
    <name evidence="3" type="ORF">LC603019_00856</name>
</gene>
<evidence type="ECO:0000256" key="2">
    <source>
        <dbReference type="SAM" id="Phobius"/>
    </source>
</evidence>
<evidence type="ECO:0008006" key="5">
    <source>
        <dbReference type="Google" id="ProtNLM"/>
    </source>
</evidence>
<feature type="transmembrane region" description="Helical" evidence="2">
    <location>
        <begin position="105"/>
        <end position="125"/>
    </location>
</feature>
<keyword evidence="2" id="KW-0472">Membrane</keyword>
<evidence type="ECO:0000313" key="3">
    <source>
        <dbReference type="EMBL" id="VHO00568.1"/>
    </source>
</evidence>
<sequence>MSNSSQQESSLVEQGRKQGRQPRPTPATGRLSALLHPYAPALRRLGVAVLVAAVGIVALVFALSPTNTVISYRLWGLVTSISAGSALVVLVVLDATHRATPRSRSWVYAVFLLVSAVGSMLWGVVVRAQMACPLVSQECGANMETAVVERAGRLLLHTGSPYLDIIHLPHPQVADYNPYSPLMAVFGVPAGWWGTYWWTDARLYILLVTVLVLVGTWLLAGRPRIPEGALLVLVAIPPVTMNLVAAGLDMVLVMLLLLCVVAAFRGHPVLAALAGAVALGMKMTALPVVVVVAIALGYHSRQGRVARQDTQPAAQAHTTGAATHAAATSGTAPAAAQAGAVPVAGQANATTSPGQFAAFLAVLVLATLAAYLPFYAASPDAMVENIIRYTTGSSVVKSSAQGATPGQLIASTGPVGVWVARGLLLLAGVDLLVWMVKRPPATMARTFWVCAVGLTAAMLLMPASRFGYLIYPAFLLAGALVADSAARTASLEPSHTGADIAFTSS</sequence>